<organism evidence="1 2">
    <name type="scientific">Sphingomonas xinjiangensis</name>
    <dbReference type="NCBI Taxonomy" id="643568"/>
    <lineage>
        <taxon>Bacteria</taxon>
        <taxon>Pseudomonadati</taxon>
        <taxon>Pseudomonadota</taxon>
        <taxon>Alphaproteobacteria</taxon>
        <taxon>Sphingomonadales</taxon>
        <taxon>Sphingomonadaceae</taxon>
        <taxon>Sphingomonas</taxon>
    </lineage>
</organism>
<gene>
    <name evidence="1" type="ORF">FHT02_000516</name>
</gene>
<dbReference type="EMBL" id="JACIJF010000001">
    <property type="protein sequence ID" value="MBB5709310.1"/>
    <property type="molecule type" value="Genomic_DNA"/>
</dbReference>
<reference evidence="1 2" key="1">
    <citation type="submission" date="2020-08" db="EMBL/GenBank/DDBJ databases">
        <title>Genomic Encyclopedia of Type Strains, Phase IV (KMG-IV): sequencing the most valuable type-strain genomes for metagenomic binning, comparative biology and taxonomic classification.</title>
        <authorList>
            <person name="Goeker M."/>
        </authorList>
    </citation>
    <scope>NUCLEOTIDE SEQUENCE [LARGE SCALE GENOMIC DNA]</scope>
    <source>
        <strain evidence="1 2">DSM 26736</strain>
    </source>
</reference>
<comment type="caution">
    <text evidence="1">The sequence shown here is derived from an EMBL/GenBank/DDBJ whole genome shotgun (WGS) entry which is preliminary data.</text>
</comment>
<keyword evidence="2" id="KW-1185">Reference proteome</keyword>
<accession>A0A840YK56</accession>
<evidence type="ECO:0000313" key="2">
    <source>
        <dbReference type="Proteomes" id="UP000527143"/>
    </source>
</evidence>
<evidence type="ECO:0000313" key="1">
    <source>
        <dbReference type="EMBL" id="MBB5709310.1"/>
    </source>
</evidence>
<name>A0A840YK56_9SPHN</name>
<sequence>MATRVTPDLLRATFLVGLLLALALFATAARIAHQLSADLRAAERLPRERGDDVPSFHISEQ</sequence>
<dbReference type="RefSeq" id="WP_184083899.1">
    <property type="nucleotide sequence ID" value="NZ_JACIJF010000001.1"/>
</dbReference>
<dbReference type="AlphaFoldDB" id="A0A840YK56"/>
<protein>
    <submittedName>
        <fullName evidence="1">Uncharacterized protein</fullName>
    </submittedName>
</protein>
<dbReference type="Proteomes" id="UP000527143">
    <property type="component" value="Unassembled WGS sequence"/>
</dbReference>
<proteinExistence type="predicted"/>